<dbReference type="RefSeq" id="WP_168818786.1">
    <property type="nucleotide sequence ID" value="NZ_CP051217.1"/>
</dbReference>
<dbReference type="Proteomes" id="UP000501600">
    <property type="component" value="Chromosome"/>
</dbReference>
<evidence type="ECO:0000313" key="1">
    <source>
        <dbReference type="EMBL" id="QJB68944.1"/>
    </source>
</evidence>
<proteinExistence type="predicted"/>
<organism evidence="1 2">
    <name type="scientific">Parasphingorhabdus halotolerans</name>
    <dbReference type="NCBI Taxonomy" id="2725558"/>
    <lineage>
        <taxon>Bacteria</taxon>
        <taxon>Pseudomonadati</taxon>
        <taxon>Pseudomonadota</taxon>
        <taxon>Alphaproteobacteria</taxon>
        <taxon>Sphingomonadales</taxon>
        <taxon>Sphingomonadaceae</taxon>
        <taxon>Parasphingorhabdus</taxon>
    </lineage>
</organism>
<dbReference type="AlphaFoldDB" id="A0A6H2DKR7"/>
<accession>A0A6H2DKR7</accession>
<evidence type="ECO:0000313" key="2">
    <source>
        <dbReference type="Proteomes" id="UP000501600"/>
    </source>
</evidence>
<reference evidence="1 2" key="1">
    <citation type="submission" date="2020-04" db="EMBL/GenBank/DDBJ databases">
        <title>Genome sequence for Sphingorhabdus sp. strain M1.</title>
        <authorList>
            <person name="Park S.-J."/>
        </authorList>
    </citation>
    <scope>NUCLEOTIDE SEQUENCE [LARGE SCALE GENOMIC DNA]</scope>
    <source>
        <strain evidence="1 2">JK6</strain>
    </source>
</reference>
<name>A0A6H2DKR7_9SPHN</name>
<gene>
    <name evidence="1" type="ORF">HF685_06355</name>
</gene>
<keyword evidence="2" id="KW-1185">Reference proteome</keyword>
<sequence length="152" mass="17838">MAKNTLIWKISDSIQGVIDELILDYRLMKSLNALKRNNTFRSRVYLNKVLAVYDNSCDFYIFVVAFDAMVMNAENRHDESLERLRECKSLLEGKYDADSQYARLFCKFYECLYVGGKHCKKYQEESQSLDANSTIRRFLKFPKTWPKADTNG</sequence>
<protein>
    <submittedName>
        <fullName evidence="1">Uncharacterized protein</fullName>
    </submittedName>
</protein>
<dbReference type="KEGG" id="phao:HF685_06355"/>
<dbReference type="EMBL" id="CP051217">
    <property type="protein sequence ID" value="QJB68944.1"/>
    <property type="molecule type" value="Genomic_DNA"/>
</dbReference>